<feature type="compositionally biased region" description="Basic and acidic residues" evidence="1">
    <location>
        <begin position="49"/>
        <end position="62"/>
    </location>
</feature>
<dbReference type="PROSITE" id="PS51257">
    <property type="entry name" value="PROKAR_LIPOPROTEIN"/>
    <property type="match status" value="1"/>
</dbReference>
<reference evidence="2 3" key="1">
    <citation type="submission" date="2017-02" db="EMBL/GenBank/DDBJ databases">
        <authorList>
            <person name="Peterson S.W."/>
        </authorList>
    </citation>
    <scope>NUCLEOTIDE SEQUENCE [LARGE SCALE GENOMIC DNA]</scope>
    <source>
        <strain evidence="2 3">DSM 22899</strain>
    </source>
</reference>
<dbReference type="EMBL" id="FUYS01000012">
    <property type="protein sequence ID" value="SKB88750.1"/>
    <property type="molecule type" value="Genomic_DNA"/>
</dbReference>
<sequence>MISVRSLRLPSSGNKYLIGIVIALFIMGCTPKVRVLRGSGSSAPPKTDTPADKDKKEADKAVTDAEKVDVKRIALLLPFELNKANPHAPSAEDIKRSALALDFFQGFKLGLDALAEQGVNFKVNVLDTRDDAGENARIAKLEEVQNAALIVGPVYPKEIQVFGFNAALSDALQISPLAASMPSEFNLPNLVTITAPITAHVHTLAAHITKQYQTGDVIVLYNTQDAASRQFLSPLKVEIQRIKKNAKVVEVQDEASLENSIHLSGKNLVVLGTANKYQISPVLAHLHKLQDELSYRINLFGHPNWAKLPFDENDGLGAFQTAITTSYYINTQASDVRSFNQLYRQEFGIAPTEFAYKGYDAARYFGGLLAKYGAEYREHIVQEEYTGLHNAFKFEYNPSWGYVNNAIAILQYRSGDFQPLN</sequence>
<dbReference type="Proteomes" id="UP000190541">
    <property type="component" value="Unassembled WGS sequence"/>
</dbReference>
<dbReference type="CDD" id="cd06268">
    <property type="entry name" value="PBP1_ABC_transporter_LIVBP-like"/>
    <property type="match status" value="1"/>
</dbReference>
<dbReference type="Gene3D" id="3.40.50.2300">
    <property type="match status" value="2"/>
</dbReference>
<evidence type="ECO:0008006" key="4">
    <source>
        <dbReference type="Google" id="ProtNLM"/>
    </source>
</evidence>
<evidence type="ECO:0000313" key="2">
    <source>
        <dbReference type="EMBL" id="SKB88750.1"/>
    </source>
</evidence>
<feature type="region of interest" description="Disordered" evidence="1">
    <location>
        <begin position="37"/>
        <end position="62"/>
    </location>
</feature>
<evidence type="ECO:0000313" key="3">
    <source>
        <dbReference type="Proteomes" id="UP000190541"/>
    </source>
</evidence>
<dbReference type="InterPro" id="IPR028082">
    <property type="entry name" value="Peripla_BP_I"/>
</dbReference>
<name>A0A1T5EYH9_9SPHI</name>
<dbReference type="OrthoDB" id="2149800at2"/>
<gene>
    <name evidence="2" type="ORF">SAMN05660226_03631</name>
</gene>
<dbReference type="STRING" id="623280.SAMN05660226_03631"/>
<keyword evidence="3" id="KW-1185">Reference proteome</keyword>
<evidence type="ECO:0000256" key="1">
    <source>
        <dbReference type="SAM" id="MobiDB-lite"/>
    </source>
</evidence>
<protein>
    <recommendedName>
        <fullName evidence="4">ABC-type branched-chain amino acid transport system, substrate-binding protein</fullName>
    </recommendedName>
</protein>
<accession>A0A1T5EYH9</accession>
<organism evidence="2 3">
    <name type="scientific">Parapedobacter luteus</name>
    <dbReference type="NCBI Taxonomy" id="623280"/>
    <lineage>
        <taxon>Bacteria</taxon>
        <taxon>Pseudomonadati</taxon>
        <taxon>Bacteroidota</taxon>
        <taxon>Sphingobacteriia</taxon>
        <taxon>Sphingobacteriales</taxon>
        <taxon>Sphingobacteriaceae</taxon>
        <taxon>Parapedobacter</taxon>
    </lineage>
</organism>
<dbReference type="AlphaFoldDB" id="A0A1T5EYH9"/>
<dbReference type="SUPFAM" id="SSF53822">
    <property type="entry name" value="Periplasmic binding protein-like I"/>
    <property type="match status" value="1"/>
</dbReference>
<dbReference type="RefSeq" id="WP_139378772.1">
    <property type="nucleotide sequence ID" value="NZ_FUYS01000012.1"/>
</dbReference>
<proteinExistence type="predicted"/>